<keyword evidence="5" id="KW-1185">Reference proteome</keyword>
<proteinExistence type="predicted"/>
<reference evidence="4 5" key="1">
    <citation type="submission" date="2022-05" db="EMBL/GenBank/DDBJ databases">
        <authorList>
            <consortium name="Genoscope - CEA"/>
            <person name="William W."/>
        </authorList>
    </citation>
    <scope>NUCLEOTIDE SEQUENCE [LARGE SCALE GENOMIC DNA]</scope>
</reference>
<evidence type="ECO:0000256" key="1">
    <source>
        <dbReference type="ARBA" id="ARBA00022658"/>
    </source>
</evidence>
<dbReference type="InterPro" id="IPR008937">
    <property type="entry name" value="Ras-like_GEF"/>
</dbReference>
<dbReference type="PANTHER" id="PTHR23113">
    <property type="entry name" value="GUANINE NUCLEOTIDE EXCHANGE FACTOR"/>
    <property type="match status" value="1"/>
</dbReference>
<dbReference type="PANTHER" id="PTHR23113:SF249">
    <property type="entry name" value="RAP GUANINE NUCLEOTIDE EXCHANGE FACTOR 6"/>
    <property type="match status" value="1"/>
</dbReference>
<dbReference type="Gene3D" id="1.10.840.10">
    <property type="entry name" value="Ras guanine-nucleotide exchange factors catalytic domain"/>
    <property type="match status" value="1"/>
</dbReference>
<dbReference type="Pfam" id="PF00617">
    <property type="entry name" value="RasGEF"/>
    <property type="match status" value="1"/>
</dbReference>
<sequence>MDPSRNMSKYRNLLNGKHGEPPLIPFFPVITKDLTFIHLGNDSIVDGLVNFEKLRLIAREVRQISSLTPSHTILTLCLKTIQTVREVLVTRNWLAW</sequence>
<evidence type="ECO:0000256" key="2">
    <source>
        <dbReference type="PROSITE-ProRule" id="PRU00168"/>
    </source>
</evidence>
<organism evidence="4 5">
    <name type="scientific">Porites lobata</name>
    <dbReference type="NCBI Taxonomy" id="104759"/>
    <lineage>
        <taxon>Eukaryota</taxon>
        <taxon>Metazoa</taxon>
        <taxon>Cnidaria</taxon>
        <taxon>Anthozoa</taxon>
        <taxon>Hexacorallia</taxon>
        <taxon>Scleractinia</taxon>
        <taxon>Fungiina</taxon>
        <taxon>Poritidae</taxon>
        <taxon>Porites</taxon>
    </lineage>
</organism>
<evidence type="ECO:0000313" key="5">
    <source>
        <dbReference type="Proteomes" id="UP001159405"/>
    </source>
</evidence>
<dbReference type="Proteomes" id="UP001159405">
    <property type="component" value="Unassembled WGS sequence"/>
</dbReference>
<feature type="domain" description="Ras-GEF" evidence="3">
    <location>
        <begin position="1"/>
        <end position="96"/>
    </location>
</feature>
<dbReference type="InterPro" id="IPR036964">
    <property type="entry name" value="RASGEF_cat_dom_sf"/>
</dbReference>
<keyword evidence="1 2" id="KW-0344">Guanine-nucleotide releasing factor</keyword>
<name>A0ABN8PAB5_9CNID</name>
<dbReference type="InterPro" id="IPR001895">
    <property type="entry name" value="RASGEF_cat_dom"/>
</dbReference>
<dbReference type="SUPFAM" id="SSF48366">
    <property type="entry name" value="Ras GEF"/>
    <property type="match status" value="1"/>
</dbReference>
<dbReference type="EMBL" id="CALNXK010000057">
    <property type="protein sequence ID" value="CAH3136369.1"/>
    <property type="molecule type" value="Genomic_DNA"/>
</dbReference>
<evidence type="ECO:0000313" key="4">
    <source>
        <dbReference type="EMBL" id="CAH3136369.1"/>
    </source>
</evidence>
<protein>
    <recommendedName>
        <fullName evidence="3">Ras-GEF domain-containing protein</fullName>
    </recommendedName>
</protein>
<dbReference type="PROSITE" id="PS50009">
    <property type="entry name" value="RASGEF_CAT"/>
    <property type="match status" value="1"/>
</dbReference>
<comment type="caution">
    <text evidence="4">The sequence shown here is derived from an EMBL/GenBank/DDBJ whole genome shotgun (WGS) entry which is preliminary data.</text>
</comment>
<accession>A0ABN8PAB5</accession>
<evidence type="ECO:0000259" key="3">
    <source>
        <dbReference type="PROSITE" id="PS50009"/>
    </source>
</evidence>
<gene>
    <name evidence="4" type="ORF">PLOB_00038416</name>
</gene>
<dbReference type="InterPro" id="IPR023578">
    <property type="entry name" value="Ras_GEF_dom_sf"/>
</dbReference>